<dbReference type="STRING" id="1122619.GCA_000373745_00749"/>
<keyword evidence="1" id="KW-0812">Transmembrane</keyword>
<feature type="transmembrane region" description="Helical" evidence="1">
    <location>
        <begin position="149"/>
        <end position="168"/>
    </location>
</feature>
<name>A0A378XJ01_9BURK</name>
<dbReference type="GO" id="GO:0020037">
    <property type="term" value="F:heme binding"/>
    <property type="evidence" value="ECO:0007669"/>
    <property type="project" value="TreeGrafter"/>
</dbReference>
<dbReference type="PANTHER" id="PTHR36964:SF1">
    <property type="entry name" value="PROTEIN-METHIONINE-SULFOXIDE REDUCTASE HEME-BINDING SUBUNIT MSRQ"/>
    <property type="match status" value="1"/>
</dbReference>
<evidence type="ECO:0000313" key="4">
    <source>
        <dbReference type="Proteomes" id="UP000254603"/>
    </source>
</evidence>
<dbReference type="GO" id="GO:0010181">
    <property type="term" value="F:FMN binding"/>
    <property type="evidence" value="ECO:0007669"/>
    <property type="project" value="TreeGrafter"/>
</dbReference>
<evidence type="ECO:0000313" key="5">
    <source>
        <dbReference type="Proteomes" id="UP000594903"/>
    </source>
</evidence>
<feature type="transmembrane region" description="Helical" evidence="1">
    <location>
        <begin position="12"/>
        <end position="33"/>
    </location>
</feature>
<evidence type="ECO:0000256" key="1">
    <source>
        <dbReference type="SAM" id="Phobius"/>
    </source>
</evidence>
<dbReference type="GO" id="GO:0016679">
    <property type="term" value="F:oxidoreductase activity, acting on diphenols and related substances as donors"/>
    <property type="evidence" value="ECO:0007669"/>
    <property type="project" value="TreeGrafter"/>
</dbReference>
<dbReference type="GO" id="GO:0005886">
    <property type="term" value="C:plasma membrane"/>
    <property type="evidence" value="ECO:0007669"/>
    <property type="project" value="TreeGrafter"/>
</dbReference>
<feature type="transmembrane region" description="Helical" evidence="1">
    <location>
        <begin position="86"/>
        <end position="105"/>
    </location>
</feature>
<evidence type="ECO:0000313" key="3">
    <source>
        <dbReference type="EMBL" id="SUA56950.1"/>
    </source>
</evidence>
<accession>A0A378XJ01</accession>
<reference evidence="2 5" key="2">
    <citation type="submission" date="2020-12" db="EMBL/GenBank/DDBJ databases">
        <title>FDA dAtabase for Regulatory Grade micrObial Sequences (FDA-ARGOS): Supporting development and validation of Infectious Disease Dx tests.</title>
        <authorList>
            <person name="Sproer C."/>
            <person name="Gronow S."/>
            <person name="Severitt S."/>
            <person name="Schroder I."/>
            <person name="Tallon L."/>
            <person name="Sadzewicz L."/>
            <person name="Zhao X."/>
            <person name="Boylan J."/>
            <person name="Ott S."/>
            <person name="Bowen H."/>
            <person name="Vavikolanu K."/>
            <person name="Mehta A."/>
            <person name="Aluvathingal J."/>
            <person name="Nadendla S."/>
            <person name="Lowell S."/>
            <person name="Myers T."/>
            <person name="Yan Y."/>
            <person name="Sichtig H."/>
        </authorList>
    </citation>
    <scope>NUCLEOTIDE SEQUENCE [LARGE SCALE GENOMIC DNA]</scope>
    <source>
        <strain evidence="2 5">FDAARGOS_872</strain>
    </source>
</reference>
<gene>
    <name evidence="3" type="primary">yedZ</name>
    <name evidence="2" type="ORF">I6G29_10815</name>
    <name evidence="3" type="ORF">NCTC11997_02228</name>
</gene>
<feature type="transmembrane region" description="Helical" evidence="1">
    <location>
        <begin position="180"/>
        <end position="198"/>
    </location>
</feature>
<dbReference type="EMBL" id="UGSB01000001">
    <property type="protein sequence ID" value="SUA56950.1"/>
    <property type="molecule type" value="Genomic_DNA"/>
</dbReference>
<dbReference type="PANTHER" id="PTHR36964">
    <property type="entry name" value="PROTEIN-METHIONINE-SULFOXIDE REDUCTASE HEME-BINDING SUBUNIT MSRQ"/>
    <property type="match status" value="1"/>
</dbReference>
<dbReference type="RefSeq" id="WP_018573928.1">
    <property type="nucleotide sequence ID" value="NZ_CP065725.1"/>
</dbReference>
<keyword evidence="5" id="KW-1185">Reference proteome</keyword>
<dbReference type="EMBL" id="CP065725">
    <property type="protein sequence ID" value="QPT39618.1"/>
    <property type="molecule type" value="Genomic_DNA"/>
</dbReference>
<dbReference type="OrthoDB" id="9788328at2"/>
<feature type="transmembrane region" description="Helical" evidence="1">
    <location>
        <begin position="111"/>
        <end position="137"/>
    </location>
</feature>
<sequence>MSNKKKWPESDIRSILSHIYILCLAPGLVALWLSFSARGEGHVFSMEILVHYLAAGCLFMLTLTLAITPLARMLAQPNLGIIRRPFGLAAFGYAFAHWVAIFFLYEFNGTAIWFAFGVNPALWAALLALLLMVPMALTATHQSMHSLGVWWRRIHSAIYVVSILWLYYMLKSFKVTIGDQILFCLICVLLLARVYHYYNVQSKKAQFYDFLDSKNKDNNKGEDKNKDEK</sequence>
<keyword evidence="1" id="KW-1133">Transmembrane helix</keyword>
<dbReference type="AlphaFoldDB" id="A0A378XJ01"/>
<keyword evidence="1" id="KW-0472">Membrane</keyword>
<dbReference type="Proteomes" id="UP000254603">
    <property type="component" value="Unassembled WGS sequence"/>
</dbReference>
<dbReference type="Proteomes" id="UP000594903">
    <property type="component" value="Chromosome"/>
</dbReference>
<protein>
    <submittedName>
        <fullName evidence="2">Ferric reductase-like transmembrane domain-containing protein</fullName>
    </submittedName>
    <submittedName>
        <fullName evidence="3">Flavocytochrome yedZ</fullName>
    </submittedName>
</protein>
<organism evidence="3 4">
    <name type="scientific">Oligella ureolytica</name>
    <dbReference type="NCBI Taxonomy" id="90244"/>
    <lineage>
        <taxon>Bacteria</taxon>
        <taxon>Pseudomonadati</taxon>
        <taxon>Pseudomonadota</taxon>
        <taxon>Betaproteobacteria</taxon>
        <taxon>Burkholderiales</taxon>
        <taxon>Alcaligenaceae</taxon>
        <taxon>Oligella</taxon>
    </lineage>
</organism>
<reference evidence="3 4" key="1">
    <citation type="submission" date="2018-06" db="EMBL/GenBank/DDBJ databases">
        <authorList>
            <consortium name="Pathogen Informatics"/>
            <person name="Doyle S."/>
        </authorList>
    </citation>
    <scope>NUCLEOTIDE SEQUENCE [LARGE SCALE GENOMIC DNA]</scope>
    <source>
        <strain evidence="3 4">NCTC11997</strain>
    </source>
</reference>
<evidence type="ECO:0000313" key="2">
    <source>
        <dbReference type="EMBL" id="QPT39618.1"/>
    </source>
</evidence>
<dbReference type="InterPro" id="IPR022837">
    <property type="entry name" value="MsrQ-like"/>
</dbReference>
<proteinExistence type="predicted"/>
<feature type="transmembrane region" description="Helical" evidence="1">
    <location>
        <begin position="53"/>
        <end position="74"/>
    </location>
</feature>